<evidence type="ECO:0000313" key="3">
    <source>
        <dbReference type="Proteomes" id="UP001187192"/>
    </source>
</evidence>
<evidence type="ECO:0000313" key="2">
    <source>
        <dbReference type="EMBL" id="GMN39993.1"/>
    </source>
</evidence>
<evidence type="ECO:0000256" key="1">
    <source>
        <dbReference type="SAM" id="MobiDB-lite"/>
    </source>
</evidence>
<name>A0AA87ZPI4_FICCA</name>
<proteinExistence type="predicted"/>
<organism evidence="2 3">
    <name type="scientific">Ficus carica</name>
    <name type="common">Common fig</name>
    <dbReference type="NCBI Taxonomy" id="3494"/>
    <lineage>
        <taxon>Eukaryota</taxon>
        <taxon>Viridiplantae</taxon>
        <taxon>Streptophyta</taxon>
        <taxon>Embryophyta</taxon>
        <taxon>Tracheophyta</taxon>
        <taxon>Spermatophyta</taxon>
        <taxon>Magnoliopsida</taxon>
        <taxon>eudicotyledons</taxon>
        <taxon>Gunneridae</taxon>
        <taxon>Pentapetalae</taxon>
        <taxon>rosids</taxon>
        <taxon>fabids</taxon>
        <taxon>Rosales</taxon>
        <taxon>Moraceae</taxon>
        <taxon>Ficeae</taxon>
        <taxon>Ficus</taxon>
    </lineage>
</organism>
<comment type="caution">
    <text evidence="2">The sequence shown here is derived from an EMBL/GenBank/DDBJ whole genome shotgun (WGS) entry which is preliminary data.</text>
</comment>
<sequence length="81" mass="8903">MPQHLGAGGQQSSEEDGEDSGHLGAETTIVRRGARRQRALECIEKGYMGARTSIVKRERAHGRWDGNRQEQDAIALGSKDQ</sequence>
<accession>A0AA87ZPI4</accession>
<protein>
    <submittedName>
        <fullName evidence="2">Uncharacterized protein</fullName>
    </submittedName>
</protein>
<feature type="region of interest" description="Disordered" evidence="1">
    <location>
        <begin position="1"/>
        <end position="35"/>
    </location>
</feature>
<dbReference type="EMBL" id="BTGU01000010">
    <property type="protein sequence ID" value="GMN39993.1"/>
    <property type="molecule type" value="Genomic_DNA"/>
</dbReference>
<gene>
    <name evidence="2" type="ORF">TIFTF001_009226</name>
</gene>
<dbReference type="Proteomes" id="UP001187192">
    <property type="component" value="Unassembled WGS sequence"/>
</dbReference>
<keyword evidence="3" id="KW-1185">Reference proteome</keyword>
<feature type="compositionally biased region" description="Basic and acidic residues" evidence="1">
    <location>
        <begin position="57"/>
        <end position="71"/>
    </location>
</feature>
<dbReference type="AlphaFoldDB" id="A0AA87ZPI4"/>
<feature type="region of interest" description="Disordered" evidence="1">
    <location>
        <begin position="57"/>
        <end position="81"/>
    </location>
</feature>
<reference evidence="2" key="1">
    <citation type="submission" date="2023-07" db="EMBL/GenBank/DDBJ databases">
        <title>draft genome sequence of fig (Ficus carica).</title>
        <authorList>
            <person name="Takahashi T."/>
            <person name="Nishimura K."/>
        </authorList>
    </citation>
    <scope>NUCLEOTIDE SEQUENCE</scope>
</reference>